<dbReference type="AlphaFoldDB" id="A0A9J8B7N2"/>
<dbReference type="CDD" id="cd10820">
    <property type="entry name" value="PDZ_SYNPO2-like"/>
    <property type="match status" value="1"/>
</dbReference>
<comment type="similarity">
    <text evidence="4">Belongs to the synaptopodin family.</text>
</comment>
<keyword evidence="7" id="KW-1185">Reference proteome</keyword>
<sequence length="134" mass="14674">MGTGEFACVTLRGGAPWGFRLSQSAQDPQQPIQVLEIEDGSPAAVAGLCENDELVSVNGKPCSNLSLSDAIDLIEASADCLQLLVKRHLGVHPCHHRSDFQQRFSTPGRFHLLHHPDLHPKSLPYGYLWDRPPG</sequence>
<feature type="domain" description="PDZ" evidence="5">
    <location>
        <begin position="14"/>
        <end position="89"/>
    </location>
</feature>
<dbReference type="Ensembl" id="ENSCCRT00000179043.1">
    <property type="protein sequence ID" value="ENSCCRP00000153724.1"/>
    <property type="gene ID" value="ENSCCRG00000068057.1"/>
</dbReference>
<dbReference type="Gene3D" id="2.30.42.10">
    <property type="match status" value="1"/>
</dbReference>
<evidence type="ECO:0000256" key="4">
    <source>
        <dbReference type="ARBA" id="ARBA00038161"/>
    </source>
</evidence>
<keyword evidence="3" id="KW-0597">Phosphoprotein</keyword>
<evidence type="ECO:0000256" key="3">
    <source>
        <dbReference type="ARBA" id="ARBA00022553"/>
    </source>
</evidence>
<dbReference type="PROSITE" id="PS50106">
    <property type="entry name" value="PDZ"/>
    <property type="match status" value="1"/>
</dbReference>
<evidence type="ECO:0000313" key="6">
    <source>
        <dbReference type="Ensembl" id="ENSCCRP00000153724.1"/>
    </source>
</evidence>
<protein>
    <submittedName>
        <fullName evidence="6">Synaptopodin 2</fullName>
    </submittedName>
</protein>
<comment type="subcellular location">
    <subcellularLocation>
        <location evidence="1">Cytoplasm</location>
    </subcellularLocation>
</comment>
<dbReference type="GeneTree" id="ENSGT00950000183054"/>
<reference evidence="6" key="2">
    <citation type="submission" date="2025-09" db="UniProtKB">
        <authorList>
            <consortium name="Ensembl"/>
        </authorList>
    </citation>
    <scope>IDENTIFICATION</scope>
</reference>
<reference evidence="6" key="1">
    <citation type="submission" date="2025-08" db="UniProtKB">
        <authorList>
            <consortium name="Ensembl"/>
        </authorList>
    </citation>
    <scope>IDENTIFICATION</scope>
</reference>
<dbReference type="PANTHER" id="PTHR24217:SF9">
    <property type="entry name" value="SYNAPTOPODIN-2"/>
    <property type="match status" value="1"/>
</dbReference>
<dbReference type="FunFam" id="2.30.42.10:FF:000055">
    <property type="entry name" value="PDZ and LIM domain protein 3"/>
    <property type="match status" value="1"/>
</dbReference>
<dbReference type="InterPro" id="IPR051976">
    <property type="entry name" value="Synaptopodin_domain"/>
</dbReference>
<proteinExistence type="inferred from homology"/>
<dbReference type="Pfam" id="PF00595">
    <property type="entry name" value="PDZ"/>
    <property type="match status" value="1"/>
</dbReference>
<dbReference type="GO" id="GO:0030018">
    <property type="term" value="C:Z disc"/>
    <property type="evidence" value="ECO:0007669"/>
    <property type="project" value="TreeGrafter"/>
</dbReference>
<dbReference type="InterPro" id="IPR036034">
    <property type="entry name" value="PDZ_sf"/>
</dbReference>
<dbReference type="GO" id="GO:0003779">
    <property type="term" value="F:actin binding"/>
    <property type="evidence" value="ECO:0007669"/>
    <property type="project" value="TreeGrafter"/>
</dbReference>
<dbReference type="GO" id="GO:0032233">
    <property type="term" value="P:positive regulation of actin filament bundle assembly"/>
    <property type="evidence" value="ECO:0007669"/>
    <property type="project" value="TreeGrafter"/>
</dbReference>
<dbReference type="GO" id="GO:0005634">
    <property type="term" value="C:nucleus"/>
    <property type="evidence" value="ECO:0007669"/>
    <property type="project" value="TreeGrafter"/>
</dbReference>
<evidence type="ECO:0000256" key="1">
    <source>
        <dbReference type="ARBA" id="ARBA00004496"/>
    </source>
</evidence>
<dbReference type="InterPro" id="IPR001478">
    <property type="entry name" value="PDZ"/>
</dbReference>
<name>A0A9J8B7N2_CYPCA</name>
<dbReference type="GO" id="GO:0015629">
    <property type="term" value="C:actin cytoskeleton"/>
    <property type="evidence" value="ECO:0007669"/>
    <property type="project" value="TreeGrafter"/>
</dbReference>
<dbReference type="PANTHER" id="PTHR24217">
    <property type="entry name" value="PUTATIVE-RELATED"/>
    <property type="match status" value="1"/>
</dbReference>
<evidence type="ECO:0000259" key="5">
    <source>
        <dbReference type="PROSITE" id="PS50106"/>
    </source>
</evidence>
<evidence type="ECO:0000313" key="7">
    <source>
        <dbReference type="Proteomes" id="UP001108240"/>
    </source>
</evidence>
<organism evidence="6 7">
    <name type="scientific">Cyprinus carpio carpio</name>
    <dbReference type="NCBI Taxonomy" id="630221"/>
    <lineage>
        <taxon>Eukaryota</taxon>
        <taxon>Metazoa</taxon>
        <taxon>Chordata</taxon>
        <taxon>Craniata</taxon>
        <taxon>Vertebrata</taxon>
        <taxon>Euteleostomi</taxon>
        <taxon>Actinopterygii</taxon>
        <taxon>Neopterygii</taxon>
        <taxon>Teleostei</taxon>
        <taxon>Ostariophysi</taxon>
        <taxon>Cypriniformes</taxon>
        <taxon>Cyprinidae</taxon>
        <taxon>Cyprininae</taxon>
        <taxon>Cyprinus</taxon>
    </lineage>
</organism>
<dbReference type="SUPFAM" id="SSF50156">
    <property type="entry name" value="PDZ domain-like"/>
    <property type="match status" value="1"/>
</dbReference>
<evidence type="ECO:0000256" key="2">
    <source>
        <dbReference type="ARBA" id="ARBA00022490"/>
    </source>
</evidence>
<keyword evidence="2" id="KW-0963">Cytoplasm</keyword>
<dbReference type="Proteomes" id="UP001108240">
    <property type="component" value="Unplaced"/>
</dbReference>
<dbReference type="SMART" id="SM00228">
    <property type="entry name" value="PDZ"/>
    <property type="match status" value="1"/>
</dbReference>
<accession>A0A9J8B7N2</accession>